<dbReference type="AlphaFoldDB" id="A0A6H5GPN0"/>
<dbReference type="EMBL" id="CADCXU010015835">
    <property type="protein sequence ID" value="CAB0005050.1"/>
    <property type="molecule type" value="Genomic_DNA"/>
</dbReference>
<sequence length="95" mass="10655">MHDRILLNTSLYDTFFQRLAVTVWQAALHLRQANNCGTASPMWGWESPEAGAKGCTNSRNSSPRSISRGGQEFIFPGALRRSFKFLDDSADYTIL</sequence>
<keyword evidence="2" id="KW-1185">Reference proteome</keyword>
<evidence type="ECO:0000313" key="2">
    <source>
        <dbReference type="Proteomes" id="UP000479000"/>
    </source>
</evidence>
<gene>
    <name evidence="1" type="ORF">NTEN_LOCUS10527</name>
</gene>
<evidence type="ECO:0000313" key="1">
    <source>
        <dbReference type="EMBL" id="CAB0005050.1"/>
    </source>
</evidence>
<organism evidence="1 2">
    <name type="scientific">Nesidiocoris tenuis</name>
    <dbReference type="NCBI Taxonomy" id="355587"/>
    <lineage>
        <taxon>Eukaryota</taxon>
        <taxon>Metazoa</taxon>
        <taxon>Ecdysozoa</taxon>
        <taxon>Arthropoda</taxon>
        <taxon>Hexapoda</taxon>
        <taxon>Insecta</taxon>
        <taxon>Pterygota</taxon>
        <taxon>Neoptera</taxon>
        <taxon>Paraneoptera</taxon>
        <taxon>Hemiptera</taxon>
        <taxon>Heteroptera</taxon>
        <taxon>Panheteroptera</taxon>
        <taxon>Cimicomorpha</taxon>
        <taxon>Miridae</taxon>
        <taxon>Dicyphina</taxon>
        <taxon>Nesidiocoris</taxon>
    </lineage>
</organism>
<protein>
    <submittedName>
        <fullName evidence="1">Uncharacterized protein</fullName>
    </submittedName>
</protein>
<dbReference type="Proteomes" id="UP000479000">
    <property type="component" value="Unassembled WGS sequence"/>
</dbReference>
<name>A0A6H5GPN0_9HEMI</name>
<accession>A0A6H5GPN0</accession>
<proteinExistence type="predicted"/>
<reference evidence="1 2" key="1">
    <citation type="submission" date="2020-02" db="EMBL/GenBank/DDBJ databases">
        <authorList>
            <person name="Ferguson B K."/>
        </authorList>
    </citation>
    <scope>NUCLEOTIDE SEQUENCE [LARGE SCALE GENOMIC DNA]</scope>
</reference>